<feature type="domain" description="RRM" evidence="4">
    <location>
        <begin position="196"/>
        <end position="274"/>
    </location>
</feature>
<dbReference type="Pfam" id="PF00076">
    <property type="entry name" value="RRM_1"/>
    <property type="match status" value="2"/>
</dbReference>
<dbReference type="Gene3D" id="3.30.70.330">
    <property type="match status" value="2"/>
</dbReference>
<dbReference type="Proteomes" id="UP000824469">
    <property type="component" value="Unassembled WGS sequence"/>
</dbReference>
<dbReference type="InterPro" id="IPR035979">
    <property type="entry name" value="RBD_domain_sf"/>
</dbReference>
<evidence type="ECO:0000313" key="5">
    <source>
        <dbReference type="EMBL" id="KAH9317366.1"/>
    </source>
</evidence>
<dbReference type="InterPro" id="IPR000504">
    <property type="entry name" value="RRM_dom"/>
</dbReference>
<accession>A0AA38G618</accession>
<comment type="caution">
    <text evidence="5">The sequence shown here is derived from an EMBL/GenBank/DDBJ whole genome shotgun (WGS) entry which is preliminary data.</text>
</comment>
<dbReference type="GO" id="GO:0003729">
    <property type="term" value="F:mRNA binding"/>
    <property type="evidence" value="ECO:0007669"/>
    <property type="project" value="TreeGrafter"/>
</dbReference>
<evidence type="ECO:0000256" key="2">
    <source>
        <dbReference type="PROSITE-ProRule" id="PRU00176"/>
    </source>
</evidence>
<dbReference type="OMA" id="YSTRIPC"/>
<organism evidence="5 6">
    <name type="scientific">Taxus chinensis</name>
    <name type="common">Chinese yew</name>
    <name type="synonym">Taxus wallichiana var. chinensis</name>
    <dbReference type="NCBI Taxonomy" id="29808"/>
    <lineage>
        <taxon>Eukaryota</taxon>
        <taxon>Viridiplantae</taxon>
        <taxon>Streptophyta</taxon>
        <taxon>Embryophyta</taxon>
        <taxon>Tracheophyta</taxon>
        <taxon>Spermatophyta</taxon>
        <taxon>Pinopsida</taxon>
        <taxon>Pinidae</taxon>
        <taxon>Conifers II</taxon>
        <taxon>Cupressales</taxon>
        <taxon>Taxaceae</taxon>
        <taxon>Taxus</taxon>
    </lineage>
</organism>
<feature type="domain" description="RRM" evidence="4">
    <location>
        <begin position="110"/>
        <end position="188"/>
    </location>
</feature>
<feature type="compositionally biased region" description="Basic and acidic residues" evidence="3">
    <location>
        <begin position="86"/>
        <end position="99"/>
    </location>
</feature>
<dbReference type="EMBL" id="JAHRHJ020000004">
    <property type="protein sequence ID" value="KAH9317366.1"/>
    <property type="molecule type" value="Genomic_DNA"/>
</dbReference>
<protein>
    <recommendedName>
        <fullName evidence="4">RRM domain-containing protein</fullName>
    </recommendedName>
</protein>
<dbReference type="PANTHER" id="PTHR48025:SF7">
    <property type="entry name" value="RNA-BINDING (RRM_RBD_RNP MOTIFS) FAMILY PROTEIN"/>
    <property type="match status" value="1"/>
</dbReference>
<name>A0AA38G618_TAXCH</name>
<dbReference type="SMART" id="SM00360">
    <property type="entry name" value="RRM"/>
    <property type="match status" value="2"/>
</dbReference>
<dbReference type="GO" id="GO:1901259">
    <property type="term" value="P:chloroplast rRNA processing"/>
    <property type="evidence" value="ECO:0007669"/>
    <property type="project" value="TreeGrafter"/>
</dbReference>
<feature type="non-terminal residue" evidence="5">
    <location>
        <position position="1"/>
    </location>
</feature>
<reference evidence="5 6" key="1">
    <citation type="journal article" date="2021" name="Nat. Plants">
        <title>The Taxus genome provides insights into paclitaxel biosynthesis.</title>
        <authorList>
            <person name="Xiong X."/>
            <person name="Gou J."/>
            <person name="Liao Q."/>
            <person name="Li Y."/>
            <person name="Zhou Q."/>
            <person name="Bi G."/>
            <person name="Li C."/>
            <person name="Du R."/>
            <person name="Wang X."/>
            <person name="Sun T."/>
            <person name="Guo L."/>
            <person name="Liang H."/>
            <person name="Lu P."/>
            <person name="Wu Y."/>
            <person name="Zhang Z."/>
            <person name="Ro D.K."/>
            <person name="Shang Y."/>
            <person name="Huang S."/>
            <person name="Yan J."/>
        </authorList>
    </citation>
    <scope>NUCLEOTIDE SEQUENCE [LARGE SCALE GENOMIC DNA]</scope>
    <source>
        <strain evidence="5">Ta-2019</strain>
    </source>
</reference>
<sequence>MAASYLSVPTTHFNLNHNALYSTRIPCFSSSSMSIPTISMLPTHSSLHVPHVISAIVTCKRVFRITALAQETEQVTEKAESEEDTEKGPEEAVAEEKSQGKITKSSLRGTKLYVGNLPRACDSARLTQIFQEFGTVESAEVICNEETGISRGFAYVTMNNDEEALAAIEKLRGYDLDGRDMLVNFPARLLSPGVGCRVYIGNIAWSVKRESLRALFSQYGNVLGLRINYDRKDGVPRVYGFVFLSAKSEVNAVVAALNGKEFHGRGLVVRVAKPYK</sequence>
<keyword evidence="1 2" id="KW-0694">RNA-binding</keyword>
<proteinExistence type="predicted"/>
<dbReference type="AlphaFoldDB" id="A0AA38G618"/>
<feature type="region of interest" description="Disordered" evidence="3">
    <location>
        <begin position="73"/>
        <end position="102"/>
    </location>
</feature>
<keyword evidence="6" id="KW-1185">Reference proteome</keyword>
<evidence type="ECO:0000256" key="3">
    <source>
        <dbReference type="SAM" id="MobiDB-lite"/>
    </source>
</evidence>
<dbReference type="PANTHER" id="PTHR48025">
    <property type="entry name" value="OS02G0815200 PROTEIN"/>
    <property type="match status" value="1"/>
</dbReference>
<dbReference type="PROSITE" id="PS50102">
    <property type="entry name" value="RRM"/>
    <property type="match status" value="2"/>
</dbReference>
<evidence type="ECO:0000256" key="1">
    <source>
        <dbReference type="ARBA" id="ARBA00022884"/>
    </source>
</evidence>
<dbReference type="InterPro" id="IPR050502">
    <property type="entry name" value="Euk_RNA-bind_prot"/>
</dbReference>
<dbReference type="SUPFAM" id="SSF54928">
    <property type="entry name" value="RNA-binding domain, RBD"/>
    <property type="match status" value="1"/>
</dbReference>
<dbReference type="InterPro" id="IPR012677">
    <property type="entry name" value="Nucleotide-bd_a/b_plait_sf"/>
</dbReference>
<dbReference type="GO" id="GO:0009535">
    <property type="term" value="C:chloroplast thylakoid membrane"/>
    <property type="evidence" value="ECO:0007669"/>
    <property type="project" value="TreeGrafter"/>
</dbReference>
<evidence type="ECO:0000259" key="4">
    <source>
        <dbReference type="PROSITE" id="PS50102"/>
    </source>
</evidence>
<evidence type="ECO:0000313" key="6">
    <source>
        <dbReference type="Proteomes" id="UP000824469"/>
    </source>
</evidence>
<gene>
    <name evidence="5" type="ORF">KI387_019135</name>
</gene>